<keyword evidence="2" id="KW-1185">Reference proteome</keyword>
<dbReference type="Proteomes" id="UP001273350">
    <property type="component" value="Unassembled WGS sequence"/>
</dbReference>
<sequence>MRRYNPYVFYKGKLAIKDSSLYWFKNAKGKLTHTKEIISQKIANGEIIRVKNTGGRLRYGLLDYDHLRYSLKEELIRAYGLPPKIINE</sequence>
<protein>
    <submittedName>
        <fullName evidence="1">Uncharacterized protein</fullName>
    </submittedName>
</protein>
<organism evidence="1 2">
    <name type="scientific">Flavobacterium cupriresistens</name>
    <dbReference type="NCBI Taxonomy" id="2893885"/>
    <lineage>
        <taxon>Bacteria</taxon>
        <taxon>Pseudomonadati</taxon>
        <taxon>Bacteroidota</taxon>
        <taxon>Flavobacteriia</taxon>
        <taxon>Flavobacteriales</taxon>
        <taxon>Flavobacteriaceae</taxon>
        <taxon>Flavobacterium</taxon>
    </lineage>
</organism>
<gene>
    <name evidence="1" type="ORF">SGQ83_19705</name>
</gene>
<proteinExistence type="predicted"/>
<dbReference type="RefSeq" id="WP_230002125.1">
    <property type="nucleotide sequence ID" value="NZ_CP087134.1"/>
</dbReference>
<comment type="caution">
    <text evidence="1">The sequence shown here is derived from an EMBL/GenBank/DDBJ whole genome shotgun (WGS) entry which is preliminary data.</text>
</comment>
<evidence type="ECO:0000313" key="1">
    <source>
        <dbReference type="EMBL" id="MDX6191590.1"/>
    </source>
</evidence>
<accession>A0ABU4RJA8</accession>
<name>A0ABU4RJA8_9FLAO</name>
<dbReference type="EMBL" id="JAWXVI010000011">
    <property type="protein sequence ID" value="MDX6191590.1"/>
    <property type="molecule type" value="Genomic_DNA"/>
</dbReference>
<evidence type="ECO:0000313" key="2">
    <source>
        <dbReference type="Proteomes" id="UP001273350"/>
    </source>
</evidence>
<reference evidence="1 2" key="1">
    <citation type="submission" date="2023-11" db="EMBL/GenBank/DDBJ databases">
        <title>Unpublished Manusciprt.</title>
        <authorList>
            <person name="Saticioglu I.B."/>
            <person name="Ay H."/>
            <person name="Ajmi N."/>
            <person name="Altun S."/>
            <person name="Duman M."/>
        </authorList>
    </citation>
    <scope>NUCLEOTIDE SEQUENCE [LARGE SCALE GENOMIC DNA]</scope>
    <source>
        <strain evidence="1 2">Fl-318</strain>
    </source>
</reference>